<proteinExistence type="predicted"/>
<gene>
    <name evidence="1" type="ORF">BG006_007043</name>
</gene>
<protein>
    <submittedName>
        <fullName evidence="1">Uncharacterized protein</fullName>
    </submittedName>
</protein>
<name>A0A9P5SID6_9FUNG</name>
<evidence type="ECO:0000313" key="2">
    <source>
        <dbReference type="Proteomes" id="UP000696485"/>
    </source>
</evidence>
<accession>A0A9P5SID6</accession>
<organism evidence="1 2">
    <name type="scientific">Podila minutissima</name>
    <dbReference type="NCBI Taxonomy" id="64525"/>
    <lineage>
        <taxon>Eukaryota</taxon>
        <taxon>Fungi</taxon>
        <taxon>Fungi incertae sedis</taxon>
        <taxon>Mucoromycota</taxon>
        <taxon>Mortierellomycotina</taxon>
        <taxon>Mortierellomycetes</taxon>
        <taxon>Mortierellales</taxon>
        <taxon>Mortierellaceae</taxon>
        <taxon>Podila</taxon>
    </lineage>
</organism>
<comment type="caution">
    <text evidence="1">The sequence shown here is derived from an EMBL/GenBank/DDBJ whole genome shotgun (WGS) entry which is preliminary data.</text>
</comment>
<keyword evidence="2" id="KW-1185">Reference proteome</keyword>
<dbReference type="EMBL" id="JAAAUY010000434">
    <property type="protein sequence ID" value="KAF9329953.1"/>
    <property type="molecule type" value="Genomic_DNA"/>
</dbReference>
<dbReference type="Proteomes" id="UP000696485">
    <property type="component" value="Unassembled WGS sequence"/>
</dbReference>
<dbReference type="AlphaFoldDB" id="A0A9P5SID6"/>
<evidence type="ECO:0000313" key="1">
    <source>
        <dbReference type="EMBL" id="KAF9329953.1"/>
    </source>
</evidence>
<reference evidence="1" key="1">
    <citation type="journal article" date="2020" name="Fungal Divers.">
        <title>Resolving the Mortierellaceae phylogeny through synthesis of multi-gene phylogenetics and phylogenomics.</title>
        <authorList>
            <person name="Vandepol N."/>
            <person name="Liber J."/>
            <person name="Desiro A."/>
            <person name="Na H."/>
            <person name="Kennedy M."/>
            <person name="Barry K."/>
            <person name="Grigoriev I.V."/>
            <person name="Miller A.N."/>
            <person name="O'Donnell K."/>
            <person name="Stajich J.E."/>
            <person name="Bonito G."/>
        </authorList>
    </citation>
    <scope>NUCLEOTIDE SEQUENCE</scope>
    <source>
        <strain evidence="1">NVP1</strain>
    </source>
</reference>
<sequence length="76" mass="8707">MRFGSKANLILYVDGGPALEKQETAKRRTEARDKATTKCTESLNKLEDIINDNIKPRKRHFTEVKTSLASTFYWSS</sequence>